<dbReference type="Proteomes" id="UP000534870">
    <property type="component" value="Unassembled WGS sequence"/>
</dbReference>
<dbReference type="SUPFAM" id="SSF51735">
    <property type="entry name" value="NAD(P)-binding Rossmann-fold domains"/>
    <property type="match status" value="1"/>
</dbReference>
<dbReference type="GO" id="GO:0030604">
    <property type="term" value="F:1-deoxy-D-xylulose-5-phosphate reductoisomerase activity"/>
    <property type="evidence" value="ECO:0007669"/>
    <property type="project" value="InterPro"/>
</dbReference>
<dbReference type="PANTHER" id="PTHR30525:SF0">
    <property type="entry name" value="1-DEOXY-D-XYLULOSE 5-PHOSPHATE REDUCTOISOMERASE, CHLOROPLASTIC"/>
    <property type="match status" value="1"/>
</dbReference>
<dbReference type="InterPro" id="IPR036291">
    <property type="entry name" value="NAD(P)-bd_dom_sf"/>
</dbReference>
<feature type="non-terminal residue" evidence="2">
    <location>
        <position position="58"/>
    </location>
</feature>
<accession>A0A7Y7J0K4</accession>
<comment type="caution">
    <text evidence="2">The sequence shown here is derived from an EMBL/GenBank/DDBJ whole genome shotgun (WGS) entry which is preliminary data.</text>
</comment>
<dbReference type="GO" id="GO:0030145">
    <property type="term" value="F:manganese ion binding"/>
    <property type="evidence" value="ECO:0007669"/>
    <property type="project" value="TreeGrafter"/>
</dbReference>
<feature type="domain" description="1-deoxy-D-xylulose 5-phosphate reductoisomerase N-terminal" evidence="1">
    <location>
        <begin position="4"/>
        <end position="58"/>
    </location>
</feature>
<dbReference type="AlphaFoldDB" id="A0A7Y7J0K4"/>
<evidence type="ECO:0000313" key="3">
    <source>
        <dbReference type="Proteomes" id="UP000534870"/>
    </source>
</evidence>
<sequence>MKSVTVLGSTGSIGCSTVDLLLQAPERFAVDALVGGSNAVRLAEQARALRARHAVIAD</sequence>
<dbReference type="GO" id="GO:0016853">
    <property type="term" value="F:isomerase activity"/>
    <property type="evidence" value="ECO:0007669"/>
    <property type="project" value="UniProtKB-KW"/>
</dbReference>
<dbReference type="PANTHER" id="PTHR30525">
    <property type="entry name" value="1-DEOXY-D-XYLULOSE 5-PHOSPHATE REDUCTOISOMERASE"/>
    <property type="match status" value="1"/>
</dbReference>
<dbReference type="PROSITE" id="PS51257">
    <property type="entry name" value="PROKAR_LIPOPROTEIN"/>
    <property type="match status" value="1"/>
</dbReference>
<reference evidence="2 3" key="1">
    <citation type="submission" date="2020-06" db="EMBL/GenBank/DDBJ databases">
        <title>Description of novel acetic acid bacteria.</title>
        <authorList>
            <person name="Sombolestani A."/>
        </authorList>
    </citation>
    <scope>NUCLEOTIDE SEQUENCE [LARGE SCALE GENOMIC DNA]</scope>
    <source>
        <strain evidence="2 3">LMG 31431</strain>
    </source>
</reference>
<dbReference type="InterPro" id="IPR003821">
    <property type="entry name" value="DXP_reductoisomerase"/>
</dbReference>
<organism evidence="2 3">
    <name type="scientific">Nguyenibacter vanlangensis</name>
    <dbReference type="NCBI Taxonomy" id="1216886"/>
    <lineage>
        <taxon>Bacteria</taxon>
        <taxon>Pseudomonadati</taxon>
        <taxon>Pseudomonadota</taxon>
        <taxon>Alphaproteobacteria</taxon>
        <taxon>Acetobacterales</taxon>
        <taxon>Acetobacteraceae</taxon>
        <taxon>Nguyenibacter</taxon>
    </lineage>
</organism>
<dbReference type="Pfam" id="PF02670">
    <property type="entry name" value="DXP_reductoisom"/>
    <property type="match status" value="1"/>
</dbReference>
<name>A0A7Y7J0K4_9PROT</name>
<evidence type="ECO:0000259" key="1">
    <source>
        <dbReference type="Pfam" id="PF02670"/>
    </source>
</evidence>
<gene>
    <name evidence="2" type="ORF">HUK84_21740</name>
</gene>
<dbReference type="GO" id="GO:0051484">
    <property type="term" value="P:isopentenyl diphosphate biosynthetic process, methylerythritol 4-phosphate pathway involved in terpenoid biosynthetic process"/>
    <property type="evidence" value="ECO:0007669"/>
    <property type="project" value="TreeGrafter"/>
</dbReference>
<evidence type="ECO:0000313" key="2">
    <source>
        <dbReference type="EMBL" id="NVN13729.1"/>
    </source>
</evidence>
<keyword evidence="2" id="KW-0413">Isomerase</keyword>
<dbReference type="EMBL" id="JABXXP010001140">
    <property type="protein sequence ID" value="NVN13729.1"/>
    <property type="molecule type" value="Genomic_DNA"/>
</dbReference>
<dbReference type="Gene3D" id="3.40.50.720">
    <property type="entry name" value="NAD(P)-binding Rossmann-like Domain"/>
    <property type="match status" value="1"/>
</dbReference>
<protein>
    <submittedName>
        <fullName evidence="2">1-deoxy-D-xylulose-5-phosphate reductoisomerase</fullName>
    </submittedName>
</protein>
<proteinExistence type="predicted"/>
<dbReference type="GO" id="GO:0070402">
    <property type="term" value="F:NADPH binding"/>
    <property type="evidence" value="ECO:0007669"/>
    <property type="project" value="InterPro"/>
</dbReference>
<dbReference type="InterPro" id="IPR013512">
    <property type="entry name" value="DXP_reductoisomerase_N"/>
</dbReference>